<dbReference type="AlphaFoldDB" id="A0A379EZR8"/>
<accession>A0A379EZR8</accession>
<evidence type="ECO:0000313" key="3">
    <source>
        <dbReference type="EMBL" id="SUC11900.1"/>
    </source>
</evidence>
<evidence type="ECO:0000256" key="2">
    <source>
        <dbReference type="SAM" id="SignalP"/>
    </source>
</evidence>
<name>A0A379EZR8_PROMI</name>
<feature type="coiled-coil region" evidence="1">
    <location>
        <begin position="42"/>
        <end position="76"/>
    </location>
</feature>
<dbReference type="Proteomes" id="UP000254191">
    <property type="component" value="Unassembled WGS sequence"/>
</dbReference>
<reference evidence="3 4" key="1">
    <citation type="submission" date="2018-06" db="EMBL/GenBank/DDBJ databases">
        <authorList>
            <consortium name="Pathogen Informatics"/>
            <person name="Doyle S."/>
        </authorList>
    </citation>
    <scope>NUCLEOTIDE SEQUENCE [LARGE SCALE GENOMIC DNA]</scope>
    <source>
        <strain evidence="3 4">NCTC11938</strain>
    </source>
</reference>
<sequence>MAEKKDLQNTTHRTYRVFSLPLITLLISTSLFSATSAFANTLTDNRSQLKDLQTTIAEKEKRVQEQQNSARLYLDNSNHKRRKSLMPAALCMRRKTAYKP</sequence>
<evidence type="ECO:0000313" key="4">
    <source>
        <dbReference type="Proteomes" id="UP000254191"/>
    </source>
</evidence>
<evidence type="ECO:0000256" key="1">
    <source>
        <dbReference type="SAM" id="Coils"/>
    </source>
</evidence>
<proteinExistence type="predicted"/>
<protein>
    <submittedName>
        <fullName evidence="3">AmiB activator</fullName>
    </submittedName>
</protein>
<gene>
    <name evidence="3" type="ORF">NCTC11938_00106</name>
</gene>
<keyword evidence="2" id="KW-0732">Signal</keyword>
<organism evidence="3 4">
    <name type="scientific">Proteus mirabilis</name>
    <dbReference type="NCBI Taxonomy" id="584"/>
    <lineage>
        <taxon>Bacteria</taxon>
        <taxon>Pseudomonadati</taxon>
        <taxon>Pseudomonadota</taxon>
        <taxon>Gammaproteobacteria</taxon>
        <taxon>Enterobacterales</taxon>
        <taxon>Morganellaceae</taxon>
        <taxon>Proteus</taxon>
    </lineage>
</organism>
<keyword evidence="1" id="KW-0175">Coiled coil</keyword>
<feature type="signal peptide" evidence="2">
    <location>
        <begin position="1"/>
        <end position="39"/>
    </location>
</feature>
<dbReference type="EMBL" id="UGTS01000001">
    <property type="protein sequence ID" value="SUC11900.1"/>
    <property type="molecule type" value="Genomic_DNA"/>
</dbReference>
<feature type="chain" id="PRO_5017020065" evidence="2">
    <location>
        <begin position="40"/>
        <end position="100"/>
    </location>
</feature>